<accession>A0A2Z2KBI9</accession>
<feature type="domain" description="TraG P-loop" evidence="1">
    <location>
        <begin position="249"/>
        <end position="316"/>
    </location>
</feature>
<sequence>MSLLKHTNRLVKRWMKHPRHVVVNTLDGKDGKTGHFVRVLMVQEYPPEIIAGYLDHLDGIVSDAGATLRKTIRYAKSDIKFNTRMKYKLNRLTASIQDQSETDPARNAEIAAKETILALRDSTLSNDHKLVEVQTFLTLSAPKLHQIEAAEAGLKLWFDNMSGKLNELKREQSEAMRQTGPASDPYAAHSEFFNITHYGRVTTDSVAARTYPMTRGSFSDNEGPYFGRRTEDGGFCFVNICDPDDPRAQNVTVFGKTGEGKSYFLKALVVSLLEEGVHVFVFDLDGEWLDLCKYVGGVYIDHTTEEGRYFEPLTIMPAITEIDEECARYNRSRYKMAEMGGLRTFSLLGENLTRPEIFEVGEAIRRD</sequence>
<proteinExistence type="predicted"/>
<dbReference type="Gene3D" id="3.40.50.300">
    <property type="entry name" value="P-loop containing nucleotide triphosphate hydrolases"/>
    <property type="match status" value="1"/>
</dbReference>
<dbReference type="EMBL" id="CP021780">
    <property type="protein sequence ID" value="ASA20273.1"/>
    <property type="molecule type" value="Genomic_DNA"/>
</dbReference>
<evidence type="ECO:0000313" key="2">
    <source>
        <dbReference type="EMBL" id="ASA20273.1"/>
    </source>
</evidence>
<dbReference type="InterPro" id="IPR027417">
    <property type="entry name" value="P-loop_NTPase"/>
</dbReference>
<dbReference type="AlphaFoldDB" id="A0A2Z2KBI9"/>
<keyword evidence="3" id="KW-1185">Reference proteome</keyword>
<protein>
    <recommendedName>
        <fullName evidence="1">TraG P-loop domain-containing protein</fullName>
    </recommendedName>
</protein>
<dbReference type="KEGG" id="pdh:B9T62_05350"/>
<dbReference type="SUPFAM" id="SSF52540">
    <property type="entry name" value="P-loop containing nucleoside triphosphate hydrolases"/>
    <property type="match status" value="1"/>
</dbReference>
<dbReference type="RefSeq" id="WP_087914295.1">
    <property type="nucleotide sequence ID" value="NZ_CP021780.1"/>
</dbReference>
<gene>
    <name evidence="2" type="ORF">B9T62_05350</name>
</gene>
<organism evidence="2 3">
    <name type="scientific">Paenibacillus donghaensis</name>
    <dbReference type="NCBI Taxonomy" id="414771"/>
    <lineage>
        <taxon>Bacteria</taxon>
        <taxon>Bacillati</taxon>
        <taxon>Bacillota</taxon>
        <taxon>Bacilli</taxon>
        <taxon>Bacillales</taxon>
        <taxon>Paenibacillaceae</taxon>
        <taxon>Paenibacillus</taxon>
    </lineage>
</organism>
<dbReference type="Proteomes" id="UP000249890">
    <property type="component" value="Chromosome"/>
</dbReference>
<name>A0A2Z2KBI9_9BACL</name>
<reference evidence="2 3" key="1">
    <citation type="submission" date="2017-06" db="EMBL/GenBank/DDBJ databases">
        <title>Complete genome sequence of Paenibacillus donghaensis KCTC 13049T isolated from East Sea sediment, South Korea.</title>
        <authorList>
            <person name="Jung B.K."/>
            <person name="Hong S.-J."/>
            <person name="Shin J.-H."/>
        </authorList>
    </citation>
    <scope>NUCLEOTIDE SEQUENCE [LARGE SCALE GENOMIC DNA]</scope>
    <source>
        <strain evidence="2 3">KCTC 13049</strain>
    </source>
</reference>
<evidence type="ECO:0000259" key="1">
    <source>
        <dbReference type="Pfam" id="PF19044"/>
    </source>
</evidence>
<dbReference type="InterPro" id="IPR043964">
    <property type="entry name" value="P-loop_TraG"/>
</dbReference>
<dbReference type="OrthoDB" id="9804380at2"/>
<evidence type="ECO:0000313" key="3">
    <source>
        <dbReference type="Proteomes" id="UP000249890"/>
    </source>
</evidence>
<dbReference type="Pfam" id="PF19044">
    <property type="entry name" value="P-loop_TraG"/>
    <property type="match status" value="1"/>
</dbReference>